<reference evidence="1" key="1">
    <citation type="submission" date="2022-02" db="EMBL/GenBank/DDBJ databases">
        <title>Halalkalibacter sp. nov. isolated from Lonar Lake, India.</title>
        <authorList>
            <person name="Joshi A."/>
            <person name="Thite S."/>
            <person name="Lodha T."/>
        </authorList>
    </citation>
    <scope>NUCLEOTIDE SEQUENCE</scope>
    <source>
        <strain evidence="1">MEB205</strain>
    </source>
</reference>
<sequence>MKPIPIKLTATDELTGEQIHVEFGMKIPDFEGMPRALQKYLKGFSVEQIRLFWLLLKFNTIYGTDNLIRRRDIDLKMLLEKKLITFEQKVTHSKGDDQMLQTEMNELIEKALLKRENRFIVPMSEEAYFEFREMILLEFEDIEKKFETMIESALDEEIKNLSLGKKLKYYFKVKKKIPELTKELKAQSFQTLIQKAKELDNELVKQGFHEEAISLVKDFDHMRYQLLLQRVIRYFEELDGGDSFHKQEFEVHGELSNLQWIIENTASRNDAFDLICMDAEEAYLDFLDWFCREEYKRYKDKMNKAERRAFQLLFFRRKAFYGRIPAFEPLFLNFISDIDKDVLGKLVLHLVLKKDRFGGYDLKGDVLNKWAGYLSVYPTLVDRDIDYFELLFNRDKCMAVAAEVCTREELEILSYCLKDEKSNEQPISNEILATKYRYTLEEMNELIQGIFRKIKSQCSKEGSIVNEVV</sequence>
<dbReference type="AlphaFoldDB" id="A0A9X2I596"/>
<accession>A0A9X2I596</accession>
<proteinExistence type="predicted"/>
<evidence type="ECO:0000313" key="1">
    <source>
        <dbReference type="EMBL" id="MCL7747039.1"/>
    </source>
</evidence>
<protein>
    <submittedName>
        <fullName evidence="1">Uncharacterized protein</fullName>
    </submittedName>
</protein>
<evidence type="ECO:0000313" key="2">
    <source>
        <dbReference type="Proteomes" id="UP001139150"/>
    </source>
</evidence>
<name>A0A9X2I596_9BACI</name>
<gene>
    <name evidence="1" type="ORF">MF646_07870</name>
</gene>
<dbReference type="EMBL" id="JAKRYL010000006">
    <property type="protein sequence ID" value="MCL7747039.1"/>
    <property type="molecule type" value="Genomic_DNA"/>
</dbReference>
<dbReference type="RefSeq" id="WP_250095940.1">
    <property type="nucleotide sequence ID" value="NZ_JAKRYL010000006.1"/>
</dbReference>
<comment type="caution">
    <text evidence="1">The sequence shown here is derived from an EMBL/GenBank/DDBJ whole genome shotgun (WGS) entry which is preliminary data.</text>
</comment>
<dbReference type="Proteomes" id="UP001139150">
    <property type="component" value="Unassembled WGS sequence"/>
</dbReference>
<keyword evidence="2" id="KW-1185">Reference proteome</keyword>
<organism evidence="1 2">
    <name type="scientific">Halalkalibacter alkaliphilus</name>
    <dbReference type="NCBI Taxonomy" id="2917993"/>
    <lineage>
        <taxon>Bacteria</taxon>
        <taxon>Bacillati</taxon>
        <taxon>Bacillota</taxon>
        <taxon>Bacilli</taxon>
        <taxon>Bacillales</taxon>
        <taxon>Bacillaceae</taxon>
        <taxon>Halalkalibacter</taxon>
    </lineage>
</organism>